<dbReference type="InterPro" id="IPR050065">
    <property type="entry name" value="GlmU-like"/>
</dbReference>
<reference evidence="4" key="1">
    <citation type="submission" date="2014-11" db="EMBL/GenBank/DDBJ databases">
        <authorList>
            <person name="Zhu J."/>
            <person name="Qi W."/>
            <person name="Song R."/>
        </authorList>
    </citation>
    <scope>NUCLEOTIDE SEQUENCE</scope>
</reference>
<organism evidence="4">
    <name type="scientific">uncultured Poseidoniia archaeon</name>
    <dbReference type="NCBI Taxonomy" id="1697135"/>
    <lineage>
        <taxon>Archaea</taxon>
        <taxon>Methanobacteriati</taxon>
        <taxon>Thermoplasmatota</taxon>
        <taxon>Candidatus Poseidoniia</taxon>
        <taxon>environmental samples</taxon>
    </lineage>
</organism>
<protein>
    <recommendedName>
        <fullName evidence="3">Mannose-1-phosphate guanyltransferase C-terminal domain-containing protein</fullName>
    </recommendedName>
</protein>
<dbReference type="Pfam" id="PF25087">
    <property type="entry name" value="GMPPB_C"/>
    <property type="match status" value="1"/>
</dbReference>
<name>A0A1B1TE74_9ARCH</name>
<proteinExistence type="predicted"/>
<reference evidence="4" key="2">
    <citation type="journal article" date="2015" name="ISME J.">
        <title>A new class of marine Euryarchaeota group II from the Mediterranean deep chlorophyll maximum.</title>
        <authorList>
            <person name="Martin-Cuadrado A.B."/>
            <person name="Garcia-Heredia I."/>
            <person name="Molto A.G."/>
            <person name="Lopez-Ubeda R."/>
            <person name="Kimes N."/>
            <person name="Lopez-Garcia P."/>
            <person name="Moreira D."/>
            <person name="Rodriguez-Valera F."/>
        </authorList>
    </citation>
    <scope>NUCLEOTIDE SEQUENCE</scope>
</reference>
<dbReference type="EMBL" id="KP211895">
    <property type="protein sequence ID" value="ANV80586.1"/>
    <property type="molecule type" value="Genomic_DNA"/>
</dbReference>
<dbReference type="PANTHER" id="PTHR43584">
    <property type="entry name" value="NUCLEOTIDYL TRANSFERASE"/>
    <property type="match status" value="1"/>
</dbReference>
<accession>A0A1B1TE74</accession>
<dbReference type="Gene3D" id="2.160.10.10">
    <property type="entry name" value="Hexapeptide repeat proteins"/>
    <property type="match status" value="1"/>
</dbReference>
<dbReference type="InterPro" id="IPR056729">
    <property type="entry name" value="GMPPB_C"/>
</dbReference>
<dbReference type="AlphaFoldDB" id="A0A1B1TE74"/>
<dbReference type="InterPro" id="IPR011004">
    <property type="entry name" value="Trimer_LpxA-like_sf"/>
</dbReference>
<evidence type="ECO:0000256" key="1">
    <source>
        <dbReference type="ARBA" id="ARBA00022679"/>
    </source>
</evidence>
<dbReference type="PANTHER" id="PTHR43584:SF8">
    <property type="entry name" value="N-ACETYLMURAMATE ALPHA-1-PHOSPHATE URIDYLYLTRANSFERASE"/>
    <property type="match status" value="1"/>
</dbReference>
<dbReference type="GO" id="GO:0016746">
    <property type="term" value="F:acyltransferase activity"/>
    <property type="evidence" value="ECO:0007669"/>
    <property type="project" value="UniProtKB-KW"/>
</dbReference>
<evidence type="ECO:0000256" key="2">
    <source>
        <dbReference type="ARBA" id="ARBA00023315"/>
    </source>
</evidence>
<evidence type="ECO:0000313" key="4">
    <source>
        <dbReference type="EMBL" id="ANV80586.1"/>
    </source>
</evidence>
<dbReference type="SUPFAM" id="SSF51161">
    <property type="entry name" value="Trimeric LpxA-like enzymes"/>
    <property type="match status" value="1"/>
</dbReference>
<sequence length="242" mass="26787">MLNKKNVIHESNLRRVMSLTYLIFPELKDNDVGVHIPVWPDKESPWSILSSEGKYSIINQIQNLKIDFENSVNGNKDVSLDASYGPIYIHPSAEIGDYVRIEGPCFIGKKVKIRHSAYLRKGSWICDNSIVGHSSEIKNSVLLPGSKAPHFNYVGDSILGFNVNIGAGVKLSNVRNDRRNILVSINNEKRIDTGLRKFGALIGDGCEIGCNVVSNPGTILEPGTMISPNETLNGWVKRRLSS</sequence>
<feature type="domain" description="Mannose-1-phosphate guanyltransferase C-terminal" evidence="3">
    <location>
        <begin position="101"/>
        <end position="173"/>
    </location>
</feature>
<keyword evidence="1" id="KW-0808">Transferase</keyword>
<keyword evidence="2" id="KW-0012">Acyltransferase</keyword>
<dbReference type="GO" id="GO:0016779">
    <property type="term" value="F:nucleotidyltransferase activity"/>
    <property type="evidence" value="ECO:0007669"/>
    <property type="project" value="UniProtKB-ARBA"/>
</dbReference>
<evidence type="ECO:0000259" key="3">
    <source>
        <dbReference type="Pfam" id="PF25087"/>
    </source>
</evidence>